<gene>
    <name evidence="2" type="ORF">PMAYCL1PPCAC_20130</name>
</gene>
<organism evidence="2 3">
    <name type="scientific">Pristionchus mayeri</name>
    <dbReference type="NCBI Taxonomy" id="1317129"/>
    <lineage>
        <taxon>Eukaryota</taxon>
        <taxon>Metazoa</taxon>
        <taxon>Ecdysozoa</taxon>
        <taxon>Nematoda</taxon>
        <taxon>Chromadorea</taxon>
        <taxon>Rhabditida</taxon>
        <taxon>Rhabditina</taxon>
        <taxon>Diplogasteromorpha</taxon>
        <taxon>Diplogasteroidea</taxon>
        <taxon>Neodiplogasteridae</taxon>
        <taxon>Pristionchus</taxon>
    </lineage>
</organism>
<dbReference type="EMBL" id="BTRK01000004">
    <property type="protein sequence ID" value="GMR49935.1"/>
    <property type="molecule type" value="Genomic_DNA"/>
</dbReference>
<dbReference type="AlphaFoldDB" id="A0AAN5I3B6"/>
<protein>
    <submittedName>
        <fullName evidence="2">Uncharacterized protein</fullName>
    </submittedName>
</protein>
<evidence type="ECO:0000313" key="3">
    <source>
        <dbReference type="Proteomes" id="UP001328107"/>
    </source>
</evidence>
<keyword evidence="3" id="KW-1185">Reference proteome</keyword>
<evidence type="ECO:0000256" key="1">
    <source>
        <dbReference type="SAM" id="MobiDB-lite"/>
    </source>
</evidence>
<dbReference type="Proteomes" id="UP001328107">
    <property type="component" value="Unassembled WGS sequence"/>
</dbReference>
<accession>A0AAN5I3B6</accession>
<comment type="caution">
    <text evidence="2">The sequence shown here is derived from an EMBL/GenBank/DDBJ whole genome shotgun (WGS) entry which is preliminary data.</text>
</comment>
<feature type="region of interest" description="Disordered" evidence="1">
    <location>
        <begin position="62"/>
        <end position="84"/>
    </location>
</feature>
<evidence type="ECO:0000313" key="2">
    <source>
        <dbReference type="EMBL" id="GMR49935.1"/>
    </source>
</evidence>
<reference evidence="3" key="1">
    <citation type="submission" date="2022-10" db="EMBL/GenBank/DDBJ databases">
        <title>Genome assembly of Pristionchus species.</title>
        <authorList>
            <person name="Yoshida K."/>
            <person name="Sommer R.J."/>
        </authorList>
    </citation>
    <scope>NUCLEOTIDE SEQUENCE [LARGE SCALE GENOMIC DNA]</scope>
    <source>
        <strain evidence="3">RS5460</strain>
    </source>
</reference>
<sequence length="84" mass="9474">MAERENGVDWETLRLHSNSLTIPEMADGSLVDINLSVLHPDIIRMAIPIIEDLCESEIKLRTGRTFDQPGTGENFRKPSTHTKD</sequence>
<proteinExistence type="predicted"/>
<name>A0AAN5I3B6_9BILA</name>